<keyword evidence="6" id="KW-1185">Reference proteome</keyword>
<dbReference type="PANTHER" id="PTHR44942">
    <property type="entry name" value="METHYLTRANSF_11 DOMAIN-CONTAINING PROTEIN"/>
    <property type="match status" value="1"/>
</dbReference>
<evidence type="ECO:0000256" key="2">
    <source>
        <dbReference type="ARBA" id="ARBA00022603"/>
    </source>
</evidence>
<gene>
    <name evidence="5" type="ORF">ACFPFM_05705</name>
</gene>
<evidence type="ECO:0000259" key="4">
    <source>
        <dbReference type="Pfam" id="PF08241"/>
    </source>
</evidence>
<evidence type="ECO:0000256" key="3">
    <source>
        <dbReference type="ARBA" id="ARBA00022679"/>
    </source>
</evidence>
<organism evidence="5 6">
    <name type="scientific">Saccharothrix xinjiangensis</name>
    <dbReference type="NCBI Taxonomy" id="204798"/>
    <lineage>
        <taxon>Bacteria</taxon>
        <taxon>Bacillati</taxon>
        <taxon>Actinomycetota</taxon>
        <taxon>Actinomycetes</taxon>
        <taxon>Pseudonocardiales</taxon>
        <taxon>Pseudonocardiaceae</taxon>
        <taxon>Saccharothrix</taxon>
    </lineage>
</organism>
<dbReference type="GO" id="GO:0032259">
    <property type="term" value="P:methylation"/>
    <property type="evidence" value="ECO:0007669"/>
    <property type="project" value="UniProtKB-KW"/>
</dbReference>
<comment type="caution">
    <text evidence="5">The sequence shown here is derived from an EMBL/GenBank/DDBJ whole genome shotgun (WGS) entry which is preliminary data.</text>
</comment>
<dbReference type="PANTHER" id="PTHR44942:SF4">
    <property type="entry name" value="METHYLTRANSFERASE TYPE 11 DOMAIN-CONTAINING PROTEIN"/>
    <property type="match status" value="1"/>
</dbReference>
<evidence type="ECO:0000313" key="6">
    <source>
        <dbReference type="Proteomes" id="UP001595833"/>
    </source>
</evidence>
<dbReference type="Pfam" id="PF08241">
    <property type="entry name" value="Methyltransf_11"/>
    <property type="match status" value="1"/>
</dbReference>
<keyword evidence="2 5" id="KW-0489">Methyltransferase</keyword>
<dbReference type="InterPro" id="IPR013216">
    <property type="entry name" value="Methyltransf_11"/>
</dbReference>
<reference evidence="6" key="1">
    <citation type="journal article" date="2019" name="Int. J. Syst. Evol. Microbiol.">
        <title>The Global Catalogue of Microorganisms (GCM) 10K type strain sequencing project: providing services to taxonomists for standard genome sequencing and annotation.</title>
        <authorList>
            <consortium name="The Broad Institute Genomics Platform"/>
            <consortium name="The Broad Institute Genome Sequencing Center for Infectious Disease"/>
            <person name="Wu L."/>
            <person name="Ma J."/>
        </authorList>
    </citation>
    <scope>NUCLEOTIDE SEQUENCE [LARGE SCALE GENOMIC DNA]</scope>
    <source>
        <strain evidence="6">KCTC 12848</strain>
    </source>
</reference>
<accession>A0ABV9XVL2</accession>
<name>A0ABV9XVL2_9PSEU</name>
<dbReference type="Proteomes" id="UP001595833">
    <property type="component" value="Unassembled WGS sequence"/>
</dbReference>
<dbReference type="RefSeq" id="WP_344041200.1">
    <property type="nucleotide sequence ID" value="NZ_BAAAKE010000028.1"/>
</dbReference>
<evidence type="ECO:0000313" key="5">
    <source>
        <dbReference type="EMBL" id="MFC5053252.1"/>
    </source>
</evidence>
<proteinExistence type="inferred from homology"/>
<sequence>MPGPSHFDDHAEAYERGRPPYPDGLWARLGELGLLRSGTRVVELGAGAGLATGPVLRAGASVTAVEPGRALAARLRRRCPEATVHEGTAESTPLPEAAFDLAVAATAVHWFDLEVVLPKLHRAVAPGGHFAVWRNAFGDPSAAVTPFRERVAGIVARRDGEARRGGAGELDTDEWVNRLGGGGYFAATHVEEFRWSVELRTDQVRDLFTTFSDWSAAEAEEAARAAHDLGGRVLEHYVTPLVVLERQPSRP</sequence>
<dbReference type="EC" id="2.1.1.-" evidence="5"/>
<dbReference type="CDD" id="cd02440">
    <property type="entry name" value="AdoMet_MTases"/>
    <property type="match status" value="1"/>
</dbReference>
<feature type="domain" description="Methyltransferase type 11" evidence="4">
    <location>
        <begin position="43"/>
        <end position="131"/>
    </location>
</feature>
<protein>
    <submittedName>
        <fullName evidence="5">Class I SAM-dependent methyltransferase</fullName>
        <ecNumber evidence="5">2.1.1.-</ecNumber>
    </submittedName>
</protein>
<dbReference type="SUPFAM" id="SSF53335">
    <property type="entry name" value="S-adenosyl-L-methionine-dependent methyltransferases"/>
    <property type="match status" value="1"/>
</dbReference>
<dbReference type="GO" id="GO:0008168">
    <property type="term" value="F:methyltransferase activity"/>
    <property type="evidence" value="ECO:0007669"/>
    <property type="project" value="UniProtKB-KW"/>
</dbReference>
<comment type="similarity">
    <text evidence="1">Belongs to the methyltransferase superfamily.</text>
</comment>
<dbReference type="InterPro" id="IPR051052">
    <property type="entry name" value="Diverse_substrate_MTase"/>
</dbReference>
<dbReference type="InterPro" id="IPR029063">
    <property type="entry name" value="SAM-dependent_MTases_sf"/>
</dbReference>
<evidence type="ECO:0000256" key="1">
    <source>
        <dbReference type="ARBA" id="ARBA00008361"/>
    </source>
</evidence>
<dbReference type="EMBL" id="JBHSJB010000005">
    <property type="protein sequence ID" value="MFC5053252.1"/>
    <property type="molecule type" value="Genomic_DNA"/>
</dbReference>
<keyword evidence="3 5" id="KW-0808">Transferase</keyword>
<dbReference type="Gene3D" id="3.40.50.150">
    <property type="entry name" value="Vaccinia Virus protein VP39"/>
    <property type="match status" value="1"/>
</dbReference>